<evidence type="ECO:0000313" key="1">
    <source>
        <dbReference type="EMBL" id="SAL83584.1"/>
    </source>
</evidence>
<proteinExistence type="predicted"/>
<name>A0A158KR75_9BURK</name>
<protein>
    <submittedName>
        <fullName evidence="1">Uncharacterized protein</fullName>
    </submittedName>
</protein>
<dbReference type="AlphaFoldDB" id="A0A158KR75"/>
<gene>
    <name evidence="1" type="ORF">AWB68_06967</name>
</gene>
<organism evidence="1 2">
    <name type="scientific">Caballeronia choica</name>
    <dbReference type="NCBI Taxonomy" id="326476"/>
    <lineage>
        <taxon>Bacteria</taxon>
        <taxon>Pseudomonadati</taxon>
        <taxon>Pseudomonadota</taxon>
        <taxon>Betaproteobacteria</taxon>
        <taxon>Burkholderiales</taxon>
        <taxon>Burkholderiaceae</taxon>
        <taxon>Caballeronia</taxon>
    </lineage>
</organism>
<dbReference type="EMBL" id="FCON02000140">
    <property type="protein sequence ID" value="SAL83584.1"/>
    <property type="molecule type" value="Genomic_DNA"/>
</dbReference>
<sequence length="45" mass="5196">MRRLSLRFTSGLTHNKEVIVTVIANTVDWNEWSLEKTSMDCGRSL</sequence>
<reference evidence="1" key="1">
    <citation type="submission" date="2016-01" db="EMBL/GenBank/DDBJ databases">
        <authorList>
            <person name="Peeters C."/>
        </authorList>
    </citation>
    <scope>NUCLEOTIDE SEQUENCE [LARGE SCALE GENOMIC DNA]</scope>
    <source>
        <strain evidence="1">LMG 22940</strain>
    </source>
</reference>
<evidence type="ECO:0000313" key="2">
    <source>
        <dbReference type="Proteomes" id="UP000054770"/>
    </source>
</evidence>
<dbReference type="Proteomes" id="UP000054770">
    <property type="component" value="Unassembled WGS sequence"/>
</dbReference>
<keyword evidence="2" id="KW-1185">Reference proteome</keyword>
<accession>A0A158KR75</accession>
<comment type="caution">
    <text evidence="1">The sequence shown here is derived from an EMBL/GenBank/DDBJ whole genome shotgun (WGS) entry which is preliminary data.</text>
</comment>